<organism evidence="6 7">
    <name type="scientific">Antarctobacter heliothermus</name>
    <dbReference type="NCBI Taxonomy" id="74033"/>
    <lineage>
        <taxon>Bacteria</taxon>
        <taxon>Pseudomonadati</taxon>
        <taxon>Pseudomonadota</taxon>
        <taxon>Alphaproteobacteria</taxon>
        <taxon>Rhodobacterales</taxon>
        <taxon>Roseobacteraceae</taxon>
        <taxon>Antarctobacter</taxon>
    </lineage>
</organism>
<protein>
    <submittedName>
        <fullName evidence="6">Glutathione-dependent formaldehyde-activating enzyme</fullName>
        <ecNumber evidence="6">4.4.1.22</ecNumber>
    </submittedName>
</protein>
<comment type="similarity">
    <text evidence="1">Belongs to the Gfa family.</text>
</comment>
<keyword evidence="7" id="KW-1185">Reference proteome</keyword>
<dbReference type="EC" id="4.4.1.22" evidence="6"/>
<dbReference type="OrthoDB" id="9807246at2"/>
<keyword evidence="2" id="KW-0479">Metal-binding</keyword>
<evidence type="ECO:0000313" key="6">
    <source>
        <dbReference type="EMBL" id="ASP20142.1"/>
    </source>
</evidence>
<evidence type="ECO:0000256" key="3">
    <source>
        <dbReference type="ARBA" id="ARBA00022833"/>
    </source>
</evidence>
<name>A0A222E1X0_9RHOB</name>
<dbReference type="Gene3D" id="3.90.1590.10">
    <property type="entry name" value="glutathione-dependent formaldehyde- activating enzyme (gfa)"/>
    <property type="match status" value="1"/>
</dbReference>
<feature type="domain" description="CENP-V/GFA" evidence="5">
    <location>
        <begin position="8"/>
        <end position="108"/>
    </location>
</feature>
<evidence type="ECO:0000256" key="4">
    <source>
        <dbReference type="ARBA" id="ARBA00023239"/>
    </source>
</evidence>
<accession>A0A222E1X0</accession>
<dbReference type="Proteomes" id="UP000203589">
    <property type="component" value="Chromosome"/>
</dbReference>
<reference evidence="6 7" key="1">
    <citation type="submission" date="2017-07" db="EMBL/GenBank/DDBJ databases">
        <title>Genome Sequence of Antarctobacter heliothermus Strain SMS3 Isolated from a culture of the Diatom Skeletonema marinoi.</title>
        <authorList>
            <person name="Topel M."/>
            <person name="Pinder M.I.M."/>
            <person name="Johansson O.N."/>
            <person name="Kourtchenko O."/>
            <person name="Godhe A."/>
            <person name="Clarke A.K."/>
        </authorList>
    </citation>
    <scope>NUCLEOTIDE SEQUENCE [LARGE SCALE GENOMIC DNA]</scope>
    <source>
        <strain evidence="6 7">SMS3</strain>
    </source>
</reference>
<keyword evidence="3" id="KW-0862">Zinc</keyword>
<dbReference type="PROSITE" id="PS51891">
    <property type="entry name" value="CENP_V_GFA"/>
    <property type="match status" value="1"/>
</dbReference>
<dbReference type="AlphaFoldDB" id="A0A222E1X0"/>
<sequence length="151" mass="16886">MSAPTLPLTGSCRCGRVHICITAPPLMTSVCHCRGCQKMSSSAFSLTVMVPSGALEVTQGEPVVCGTHGPDQDHMACPYCMTWMFTRITAYDDFVNVRPTMFDDTTWFKPFIETMTREKLPWVHVPVEHSYEAWPPMDQFETLVAAYATRG</sequence>
<dbReference type="Pfam" id="PF04828">
    <property type="entry name" value="GFA"/>
    <property type="match status" value="1"/>
</dbReference>
<dbReference type="RefSeq" id="WP_094036982.1">
    <property type="nucleotide sequence ID" value="NZ_CP022540.1"/>
</dbReference>
<dbReference type="GO" id="GO:0046872">
    <property type="term" value="F:metal ion binding"/>
    <property type="evidence" value="ECO:0007669"/>
    <property type="project" value="UniProtKB-KW"/>
</dbReference>
<dbReference type="InterPro" id="IPR011057">
    <property type="entry name" value="Mss4-like_sf"/>
</dbReference>
<evidence type="ECO:0000313" key="7">
    <source>
        <dbReference type="Proteomes" id="UP000203589"/>
    </source>
</evidence>
<proteinExistence type="inferred from homology"/>
<gene>
    <name evidence="6" type="primary">gfa</name>
    <name evidence="6" type="ORF">ANTHELSMS3_01444</name>
</gene>
<evidence type="ECO:0000259" key="5">
    <source>
        <dbReference type="PROSITE" id="PS51891"/>
    </source>
</evidence>
<dbReference type="PANTHER" id="PTHR33337">
    <property type="entry name" value="GFA DOMAIN-CONTAINING PROTEIN"/>
    <property type="match status" value="1"/>
</dbReference>
<evidence type="ECO:0000256" key="1">
    <source>
        <dbReference type="ARBA" id="ARBA00005495"/>
    </source>
</evidence>
<dbReference type="SUPFAM" id="SSF51316">
    <property type="entry name" value="Mss4-like"/>
    <property type="match status" value="1"/>
</dbReference>
<dbReference type="PANTHER" id="PTHR33337:SF40">
    <property type="entry name" value="CENP-V_GFA DOMAIN-CONTAINING PROTEIN-RELATED"/>
    <property type="match status" value="1"/>
</dbReference>
<dbReference type="EMBL" id="CP022540">
    <property type="protein sequence ID" value="ASP20142.1"/>
    <property type="molecule type" value="Genomic_DNA"/>
</dbReference>
<keyword evidence="4 6" id="KW-0456">Lyase</keyword>
<dbReference type="KEGG" id="aht:ANTHELSMS3_01444"/>
<dbReference type="InterPro" id="IPR006913">
    <property type="entry name" value="CENP-V/GFA"/>
</dbReference>
<dbReference type="GO" id="GO:0051907">
    <property type="term" value="F:S-(hydroxymethyl)glutathione synthase activity"/>
    <property type="evidence" value="ECO:0007669"/>
    <property type="project" value="UniProtKB-EC"/>
</dbReference>
<evidence type="ECO:0000256" key="2">
    <source>
        <dbReference type="ARBA" id="ARBA00022723"/>
    </source>
</evidence>